<evidence type="ECO:0000256" key="1">
    <source>
        <dbReference type="ARBA" id="ARBA00000085"/>
    </source>
</evidence>
<evidence type="ECO:0000313" key="9">
    <source>
        <dbReference type="Proteomes" id="UP000191554"/>
    </source>
</evidence>
<dbReference type="Pfam" id="PF02518">
    <property type="entry name" value="HATPase_c"/>
    <property type="match status" value="1"/>
</dbReference>
<keyword evidence="9" id="KW-1185">Reference proteome</keyword>
<dbReference type="EMBL" id="MZGX01000004">
    <property type="protein sequence ID" value="OPX45415.1"/>
    <property type="molecule type" value="Genomic_DNA"/>
</dbReference>
<dbReference type="PROSITE" id="PS50109">
    <property type="entry name" value="HIS_KIN"/>
    <property type="match status" value="1"/>
</dbReference>
<evidence type="ECO:0000256" key="2">
    <source>
        <dbReference type="ARBA" id="ARBA00012438"/>
    </source>
</evidence>
<dbReference type="PRINTS" id="PR00344">
    <property type="entry name" value="BCTRLSENSOR"/>
</dbReference>
<keyword evidence="3" id="KW-0597">Phosphoprotein</keyword>
<evidence type="ECO:0000256" key="6">
    <source>
        <dbReference type="SAM" id="Phobius"/>
    </source>
</evidence>
<reference evidence="8 9" key="1">
    <citation type="submission" date="2017-03" db="EMBL/GenBank/DDBJ databases">
        <title>Genome sequence of Clostridium hungatei DSM 14427.</title>
        <authorList>
            <person name="Poehlein A."/>
            <person name="Daniel R."/>
        </authorList>
    </citation>
    <scope>NUCLEOTIDE SEQUENCE [LARGE SCALE GENOMIC DNA]</scope>
    <source>
        <strain evidence="8 9">DSM 14427</strain>
    </source>
</reference>
<dbReference type="AlphaFoldDB" id="A0A1V4SPL2"/>
<keyword evidence="5" id="KW-0902">Two-component regulatory system</keyword>
<evidence type="ECO:0000256" key="4">
    <source>
        <dbReference type="ARBA" id="ARBA00022777"/>
    </source>
</evidence>
<feature type="transmembrane region" description="Helical" evidence="6">
    <location>
        <begin position="105"/>
        <end position="123"/>
    </location>
</feature>
<dbReference type="OrthoDB" id="9797586at2"/>
<evidence type="ECO:0000313" key="8">
    <source>
        <dbReference type="EMBL" id="OPX45415.1"/>
    </source>
</evidence>
<dbReference type="InterPro" id="IPR005467">
    <property type="entry name" value="His_kinase_dom"/>
</dbReference>
<dbReference type="InterPro" id="IPR004358">
    <property type="entry name" value="Sig_transdc_His_kin-like_C"/>
</dbReference>
<dbReference type="InterPro" id="IPR036890">
    <property type="entry name" value="HATPase_C_sf"/>
</dbReference>
<feature type="transmembrane region" description="Helical" evidence="6">
    <location>
        <begin position="74"/>
        <end position="93"/>
    </location>
</feature>
<feature type="domain" description="Histidine kinase" evidence="7">
    <location>
        <begin position="243"/>
        <end position="450"/>
    </location>
</feature>
<accession>A0A1V4SPL2</accession>
<sequence>MFVIFILLWLIAILLIYANPKTPWAWWVSSCLFLNGFGGVAVIFKDNIIPFVGRFDNEKLEFFAVVGKGIADVLQHYIATYALIGFILYLTNFMDFNIKAGTKKVIMLLLSIPSILMFIMYPLDPYFSPNYKVLSAWVVLYTLASIIILSISIFREKDNKKRYNIIVTSIFVIPTTLSIMWTSYLSVAVGYHEVWYLNIWIILFQFIVFVYLAVRYGVLGIRLKVERFNLGETIETMINGMSMVSHAVKNEASTINLCVDTIRSVEAISPGTDRKLAIIKESCKNLNEFTHRINKFRTMEMDIEPYILKILVEKAINQVLPMINGKQIQIINKIQEDTTIMIDAVHISEVLRNLLINSIEAIEKQGLICIDAETGEDKFCVLVADNGVGIEREALDKVLTPFYSIKKGKNNFGLGLSYCYKVMSSHNGQLRINSKVNHGTTMSLLFPLERVIKSNKLTH</sequence>
<keyword evidence="6" id="KW-0812">Transmembrane</keyword>
<feature type="transmembrane region" description="Helical" evidence="6">
    <location>
        <begin position="166"/>
        <end position="189"/>
    </location>
</feature>
<dbReference type="CDD" id="cd00075">
    <property type="entry name" value="HATPase"/>
    <property type="match status" value="1"/>
</dbReference>
<protein>
    <recommendedName>
        <fullName evidence="2">histidine kinase</fullName>
        <ecNumber evidence="2">2.7.13.3</ecNumber>
    </recommendedName>
</protein>
<keyword evidence="4" id="KW-0418">Kinase</keyword>
<dbReference type="PANTHER" id="PTHR43547:SF2">
    <property type="entry name" value="HYBRID SIGNAL TRANSDUCTION HISTIDINE KINASE C"/>
    <property type="match status" value="1"/>
</dbReference>
<comment type="catalytic activity">
    <reaction evidence="1">
        <text>ATP + protein L-histidine = ADP + protein N-phospho-L-histidine.</text>
        <dbReference type="EC" id="2.7.13.3"/>
    </reaction>
</comment>
<feature type="transmembrane region" description="Helical" evidence="6">
    <location>
        <begin position="135"/>
        <end position="154"/>
    </location>
</feature>
<keyword evidence="6" id="KW-1133">Transmembrane helix</keyword>
<dbReference type="InterPro" id="IPR003594">
    <property type="entry name" value="HATPase_dom"/>
</dbReference>
<keyword evidence="6" id="KW-0472">Membrane</keyword>
<comment type="caution">
    <text evidence="8">The sequence shown here is derived from an EMBL/GenBank/DDBJ whole genome shotgun (WGS) entry which is preliminary data.</text>
</comment>
<keyword evidence="8" id="KW-0808">Transferase</keyword>
<dbReference type="Gene3D" id="3.30.565.10">
    <property type="entry name" value="Histidine kinase-like ATPase, C-terminal domain"/>
    <property type="match status" value="1"/>
</dbReference>
<feature type="transmembrane region" description="Helical" evidence="6">
    <location>
        <begin position="195"/>
        <end position="214"/>
    </location>
</feature>
<dbReference type="STRING" id="48256.CLHUN_07850"/>
<evidence type="ECO:0000259" key="7">
    <source>
        <dbReference type="PROSITE" id="PS50109"/>
    </source>
</evidence>
<proteinExistence type="predicted"/>
<gene>
    <name evidence="8" type="primary">zraS_1</name>
    <name evidence="8" type="ORF">CLHUN_07850</name>
</gene>
<dbReference type="EC" id="2.7.13.3" evidence="2"/>
<evidence type="ECO:0000256" key="5">
    <source>
        <dbReference type="ARBA" id="ARBA00023012"/>
    </source>
</evidence>
<organism evidence="8 9">
    <name type="scientific">Ruminiclostridium hungatei</name>
    <name type="common">Clostridium hungatei</name>
    <dbReference type="NCBI Taxonomy" id="48256"/>
    <lineage>
        <taxon>Bacteria</taxon>
        <taxon>Bacillati</taxon>
        <taxon>Bacillota</taxon>
        <taxon>Clostridia</taxon>
        <taxon>Eubacteriales</taxon>
        <taxon>Oscillospiraceae</taxon>
        <taxon>Ruminiclostridium</taxon>
    </lineage>
</organism>
<dbReference type="RefSeq" id="WP_080063255.1">
    <property type="nucleotide sequence ID" value="NZ_MZGX01000004.1"/>
</dbReference>
<evidence type="ECO:0000256" key="3">
    <source>
        <dbReference type="ARBA" id="ARBA00022553"/>
    </source>
</evidence>
<dbReference type="PANTHER" id="PTHR43547">
    <property type="entry name" value="TWO-COMPONENT HISTIDINE KINASE"/>
    <property type="match status" value="1"/>
</dbReference>
<dbReference type="Proteomes" id="UP000191554">
    <property type="component" value="Unassembled WGS sequence"/>
</dbReference>
<dbReference type="GO" id="GO:0000155">
    <property type="term" value="F:phosphorelay sensor kinase activity"/>
    <property type="evidence" value="ECO:0007669"/>
    <property type="project" value="TreeGrafter"/>
</dbReference>
<name>A0A1V4SPL2_RUMHU</name>
<dbReference type="SUPFAM" id="SSF55874">
    <property type="entry name" value="ATPase domain of HSP90 chaperone/DNA topoisomerase II/histidine kinase"/>
    <property type="match status" value="1"/>
</dbReference>
<dbReference type="SMART" id="SM00387">
    <property type="entry name" value="HATPase_c"/>
    <property type="match status" value="1"/>
</dbReference>